<feature type="transmembrane region" description="Helical" evidence="1">
    <location>
        <begin position="92"/>
        <end position="115"/>
    </location>
</feature>
<accession>A0A8E2AQQ4</accession>
<sequence>MAQLAFAASEVVAITFESLFYGLYMMLFKECVQVLLRKHKGDILSTRLAAVTGSLFVLITWHLVIDITRLVVAFNVSTEIIGVEVQFNDLRSLGSVMETSVYVAMTTVSDAFLLYRTFVIWNRNVGIMIVPMVLFVADVGTGIAAACSLGLLNPGETFYVQHQTEITTAFFSTTLALNGICTALIASRIWWHQHMMAGLVLRTGTSMSLNRVATIMVESGAIYSSTLAVMIATYVSESTQAFYVFLEMIPPVIGIVFSLIIVRVRLGQSHETAVAMSTFVAHAIQPTTQDEENATAFNLSDLHDSRQNRSIQHMPKSNLLSDHCGDIGVVKAVSIVAEEP</sequence>
<evidence type="ECO:0000313" key="3">
    <source>
        <dbReference type="Proteomes" id="UP000250043"/>
    </source>
</evidence>
<feature type="transmembrane region" description="Helical" evidence="1">
    <location>
        <begin position="127"/>
        <end position="151"/>
    </location>
</feature>
<dbReference type="EMBL" id="KV722518">
    <property type="protein sequence ID" value="OCH86630.1"/>
    <property type="molecule type" value="Genomic_DNA"/>
</dbReference>
<dbReference type="AlphaFoldDB" id="A0A8E2AQQ4"/>
<proteinExistence type="predicted"/>
<keyword evidence="1" id="KW-0812">Transmembrane</keyword>
<evidence type="ECO:0000313" key="2">
    <source>
        <dbReference type="EMBL" id="OCH86630.1"/>
    </source>
</evidence>
<feature type="transmembrane region" description="Helical" evidence="1">
    <location>
        <begin position="6"/>
        <end position="27"/>
    </location>
</feature>
<gene>
    <name evidence="2" type="ORF">OBBRIDRAFT_796999</name>
</gene>
<feature type="transmembrane region" description="Helical" evidence="1">
    <location>
        <begin position="48"/>
        <end position="72"/>
    </location>
</feature>
<dbReference type="Proteomes" id="UP000250043">
    <property type="component" value="Unassembled WGS sequence"/>
</dbReference>
<evidence type="ECO:0000256" key="1">
    <source>
        <dbReference type="SAM" id="Phobius"/>
    </source>
</evidence>
<feature type="transmembrane region" description="Helical" evidence="1">
    <location>
        <begin position="212"/>
        <end position="235"/>
    </location>
</feature>
<feature type="transmembrane region" description="Helical" evidence="1">
    <location>
        <begin position="241"/>
        <end position="262"/>
    </location>
</feature>
<keyword evidence="1" id="KW-0472">Membrane</keyword>
<dbReference type="OrthoDB" id="3354175at2759"/>
<feature type="transmembrane region" description="Helical" evidence="1">
    <location>
        <begin position="171"/>
        <end position="191"/>
    </location>
</feature>
<protein>
    <submittedName>
        <fullName evidence="2">Uncharacterized protein</fullName>
    </submittedName>
</protein>
<organism evidence="2 3">
    <name type="scientific">Obba rivulosa</name>
    <dbReference type="NCBI Taxonomy" id="1052685"/>
    <lineage>
        <taxon>Eukaryota</taxon>
        <taxon>Fungi</taxon>
        <taxon>Dikarya</taxon>
        <taxon>Basidiomycota</taxon>
        <taxon>Agaricomycotina</taxon>
        <taxon>Agaricomycetes</taxon>
        <taxon>Polyporales</taxon>
        <taxon>Gelatoporiaceae</taxon>
        <taxon>Obba</taxon>
    </lineage>
</organism>
<keyword evidence="3" id="KW-1185">Reference proteome</keyword>
<reference evidence="2 3" key="1">
    <citation type="submission" date="2016-07" db="EMBL/GenBank/DDBJ databases">
        <title>Draft genome of the white-rot fungus Obba rivulosa 3A-2.</title>
        <authorList>
            <consortium name="DOE Joint Genome Institute"/>
            <person name="Miettinen O."/>
            <person name="Riley R."/>
            <person name="Acob R."/>
            <person name="Barry K."/>
            <person name="Cullen D."/>
            <person name="De Vries R."/>
            <person name="Hainaut M."/>
            <person name="Hatakka A."/>
            <person name="Henrissat B."/>
            <person name="Hilden K."/>
            <person name="Kuo R."/>
            <person name="Labutti K."/>
            <person name="Lipzen A."/>
            <person name="Makela M.R."/>
            <person name="Sandor L."/>
            <person name="Spatafora J.W."/>
            <person name="Grigoriev I.V."/>
            <person name="Hibbett D.S."/>
        </authorList>
    </citation>
    <scope>NUCLEOTIDE SEQUENCE [LARGE SCALE GENOMIC DNA]</scope>
    <source>
        <strain evidence="2 3">3A-2</strain>
    </source>
</reference>
<name>A0A8E2AQQ4_9APHY</name>
<keyword evidence="1" id="KW-1133">Transmembrane helix</keyword>